<dbReference type="Gene3D" id="2.60.40.10">
    <property type="entry name" value="Immunoglobulins"/>
    <property type="match status" value="2"/>
</dbReference>
<dbReference type="GO" id="GO:0005886">
    <property type="term" value="C:plasma membrane"/>
    <property type="evidence" value="ECO:0007669"/>
    <property type="project" value="UniProtKB-SubCell"/>
</dbReference>
<evidence type="ECO:0000256" key="7">
    <source>
        <dbReference type="ARBA" id="ARBA00023180"/>
    </source>
</evidence>
<evidence type="ECO:0000256" key="6">
    <source>
        <dbReference type="ARBA" id="ARBA00023157"/>
    </source>
</evidence>
<dbReference type="CDD" id="cd00099">
    <property type="entry name" value="IgV"/>
    <property type="match status" value="1"/>
</dbReference>
<proteinExistence type="predicted"/>
<evidence type="ECO:0000256" key="5">
    <source>
        <dbReference type="ARBA" id="ARBA00023136"/>
    </source>
</evidence>
<dbReference type="GO" id="GO:0009617">
    <property type="term" value="P:response to bacterium"/>
    <property type="evidence" value="ECO:0007669"/>
    <property type="project" value="TreeGrafter"/>
</dbReference>
<comment type="subcellular location">
    <subcellularLocation>
        <location evidence="1">Cell membrane</location>
    </subcellularLocation>
</comment>
<dbReference type="InterPro" id="IPR036179">
    <property type="entry name" value="Ig-like_dom_sf"/>
</dbReference>
<evidence type="ECO:0000256" key="3">
    <source>
        <dbReference type="ARBA" id="ARBA00022729"/>
    </source>
</evidence>
<evidence type="ECO:0000256" key="2">
    <source>
        <dbReference type="ARBA" id="ARBA00022475"/>
    </source>
</evidence>
<accession>A0A087Y119</accession>
<keyword evidence="7" id="KW-0325">Glycoprotein</keyword>
<dbReference type="InterPro" id="IPR013106">
    <property type="entry name" value="Ig_V-set"/>
</dbReference>
<evidence type="ECO:0000313" key="12">
    <source>
        <dbReference type="Proteomes" id="UP000028760"/>
    </source>
</evidence>
<keyword evidence="6" id="KW-1015">Disulfide bond</keyword>
<keyword evidence="8" id="KW-1133">Transmembrane helix</keyword>
<dbReference type="AlphaFoldDB" id="A0A087Y119"/>
<evidence type="ECO:0000313" key="11">
    <source>
        <dbReference type="Ensembl" id="ENSPFOP00000011722.1"/>
    </source>
</evidence>
<dbReference type="Proteomes" id="UP000028760">
    <property type="component" value="Unassembled WGS sequence"/>
</dbReference>
<evidence type="ECO:0000256" key="4">
    <source>
        <dbReference type="ARBA" id="ARBA00022859"/>
    </source>
</evidence>
<dbReference type="EMBL" id="AYCK01006385">
    <property type="status" value="NOT_ANNOTATED_CDS"/>
    <property type="molecule type" value="Genomic_DNA"/>
</dbReference>
<evidence type="ECO:0000256" key="1">
    <source>
        <dbReference type="ARBA" id="ARBA00004236"/>
    </source>
</evidence>
<dbReference type="Ensembl" id="ENSPFOT00000011739.1">
    <property type="protein sequence ID" value="ENSPFOP00000011722.1"/>
    <property type="gene ID" value="ENSPFOG00000011748.1"/>
</dbReference>
<dbReference type="PROSITE" id="PS50835">
    <property type="entry name" value="IG_LIKE"/>
    <property type="match status" value="2"/>
</dbReference>
<dbReference type="RefSeq" id="XP_007555965.1">
    <property type="nucleotide sequence ID" value="XM_007555903.2"/>
</dbReference>
<dbReference type="Pfam" id="PF07686">
    <property type="entry name" value="V-set"/>
    <property type="match status" value="1"/>
</dbReference>
<dbReference type="STRING" id="48698.ENSPFOP00000011722"/>
<feature type="signal peptide" evidence="9">
    <location>
        <begin position="1"/>
        <end position="16"/>
    </location>
</feature>
<dbReference type="InterPro" id="IPR052051">
    <property type="entry name" value="TCR_complex_component"/>
</dbReference>
<feature type="domain" description="Ig-like" evidence="10">
    <location>
        <begin position="16"/>
        <end position="112"/>
    </location>
</feature>
<sequence length="323" mass="35678">MVFFATVLLLCYLCEAEFSDVSQPVSVQTLKIGESVTIECFIKSIINDRVWYKLTADRRLQVVATYSSRYNWSAVSVDELKHRYSVNSIGNNNHLTISAASWDDAGTYFCGVLRLSDIQFGSGTLLMLKGVKLNHSDVQQPVWSEDAVPFSCTFHAAQCTAEDTGVMWLKTSQRSAPEVIHVSGKTDDSCRRTERGEMTCEHKLFIRDVDSDGGGTYYCAATVCGQTQFGNVAMVFNSGLNPTVVVLVTSNIIFGITILLLSWMLCKSRRKASAGPPKRSFVDQTAESVIYSSLSSPHRSFDCQSSTVTYSTVDSVVYSDTRS</sequence>
<keyword evidence="4" id="KW-0391">Immunity</keyword>
<keyword evidence="12" id="KW-1185">Reference proteome</keyword>
<dbReference type="PANTHER" id="PTHR19433:SF133">
    <property type="entry name" value="IMMUNE-TYPE RECEPTOR 5 PRECURSOR-RELATED"/>
    <property type="match status" value="1"/>
</dbReference>
<dbReference type="SUPFAM" id="SSF48726">
    <property type="entry name" value="Immunoglobulin"/>
    <property type="match status" value="2"/>
</dbReference>
<keyword evidence="5 8" id="KW-0472">Membrane</keyword>
<dbReference type="InterPro" id="IPR003599">
    <property type="entry name" value="Ig_sub"/>
</dbReference>
<organism evidence="11 12">
    <name type="scientific">Poecilia formosa</name>
    <name type="common">Amazon molly</name>
    <name type="synonym">Limia formosa</name>
    <dbReference type="NCBI Taxonomy" id="48698"/>
    <lineage>
        <taxon>Eukaryota</taxon>
        <taxon>Metazoa</taxon>
        <taxon>Chordata</taxon>
        <taxon>Craniata</taxon>
        <taxon>Vertebrata</taxon>
        <taxon>Euteleostomi</taxon>
        <taxon>Actinopterygii</taxon>
        <taxon>Neopterygii</taxon>
        <taxon>Teleostei</taxon>
        <taxon>Neoteleostei</taxon>
        <taxon>Acanthomorphata</taxon>
        <taxon>Ovalentaria</taxon>
        <taxon>Atherinomorphae</taxon>
        <taxon>Cyprinodontiformes</taxon>
        <taxon>Poeciliidae</taxon>
        <taxon>Poeciliinae</taxon>
        <taxon>Poecilia</taxon>
    </lineage>
</organism>
<reference evidence="11" key="2">
    <citation type="submission" date="2025-08" db="UniProtKB">
        <authorList>
            <consortium name="Ensembl"/>
        </authorList>
    </citation>
    <scope>IDENTIFICATION</scope>
</reference>
<evidence type="ECO:0000256" key="9">
    <source>
        <dbReference type="SAM" id="SignalP"/>
    </source>
</evidence>
<dbReference type="GO" id="GO:0002376">
    <property type="term" value="P:immune system process"/>
    <property type="evidence" value="ECO:0007669"/>
    <property type="project" value="UniProtKB-KW"/>
</dbReference>
<protein>
    <submittedName>
        <fullName evidence="11">Uncharacterized LOC103140658</fullName>
    </submittedName>
</protein>
<dbReference type="OMA" id="LLCYLCE"/>
<dbReference type="KEGG" id="pfor:103140658"/>
<dbReference type="PANTHER" id="PTHR19433">
    <property type="entry name" value="T-CELL RECEPTOR ALPHA CHAIN V REGION-RELATED"/>
    <property type="match status" value="1"/>
</dbReference>
<dbReference type="GeneTree" id="ENSGT00950000182968"/>
<name>A0A087Y119_POEFO</name>
<dbReference type="eggNOG" id="ENOG502SR6W">
    <property type="taxonomic scope" value="Eukaryota"/>
</dbReference>
<keyword evidence="3 9" id="KW-0732">Signal</keyword>
<evidence type="ECO:0000256" key="8">
    <source>
        <dbReference type="SAM" id="Phobius"/>
    </source>
</evidence>
<dbReference type="InterPro" id="IPR013783">
    <property type="entry name" value="Ig-like_fold"/>
</dbReference>
<feature type="chain" id="PRO_5001833839" evidence="9">
    <location>
        <begin position="17"/>
        <end position="323"/>
    </location>
</feature>
<dbReference type="SMART" id="SM00409">
    <property type="entry name" value="IG"/>
    <property type="match status" value="2"/>
</dbReference>
<reference evidence="11" key="3">
    <citation type="submission" date="2025-09" db="UniProtKB">
        <authorList>
            <consortium name="Ensembl"/>
        </authorList>
    </citation>
    <scope>IDENTIFICATION</scope>
</reference>
<reference evidence="12" key="1">
    <citation type="submission" date="2013-10" db="EMBL/GenBank/DDBJ databases">
        <authorList>
            <person name="Schartl M."/>
            <person name="Warren W."/>
        </authorList>
    </citation>
    <scope>NUCLEOTIDE SEQUENCE [LARGE SCALE GENOMIC DNA]</scope>
    <source>
        <strain evidence="12">female</strain>
    </source>
</reference>
<keyword evidence="8" id="KW-0812">Transmembrane</keyword>
<dbReference type="GeneID" id="103140658"/>
<evidence type="ECO:0000259" key="10">
    <source>
        <dbReference type="PROSITE" id="PS50835"/>
    </source>
</evidence>
<dbReference type="InterPro" id="IPR007110">
    <property type="entry name" value="Ig-like_dom"/>
</dbReference>
<dbReference type="OrthoDB" id="6370831at2759"/>
<feature type="domain" description="Ig-like" evidence="10">
    <location>
        <begin position="146"/>
        <end position="222"/>
    </location>
</feature>
<keyword evidence="2" id="KW-1003">Cell membrane</keyword>
<feature type="transmembrane region" description="Helical" evidence="8">
    <location>
        <begin position="244"/>
        <end position="266"/>
    </location>
</feature>